<feature type="domain" description="XdhC Rossmann" evidence="2">
    <location>
        <begin position="111"/>
        <end position="253"/>
    </location>
</feature>
<evidence type="ECO:0008006" key="5">
    <source>
        <dbReference type="Google" id="ProtNLM"/>
    </source>
</evidence>
<evidence type="ECO:0000259" key="1">
    <source>
        <dbReference type="Pfam" id="PF02625"/>
    </source>
</evidence>
<sequence>MNIYQMTSDYKNKGIPIVVVSVVEKRGEGPVEVGKKMLVTAHNEASGTVGGGALEYEAREYCKTIFQTKQSETKTYLLDEGKIIPNTETLPMACGGQVTLFFEYIGPSEYVYIFGAGHVGQAVTTVLKTMNFHVTVIDERQAVIDQFHGADELVHMPFAQYIEQHGLQEDSMVIVCTPSHKYDYNVIHQVIKQKIQLKYIGMLCSMQKLMDYLDKTYEAFSKDIDLSNFYSPIGLDIGGGSPAEIAISICSEMLAVSHQKKGHKHMRELVQHDSYRYWDNK</sequence>
<evidence type="ECO:0000313" key="4">
    <source>
        <dbReference type="Proteomes" id="UP000514720"/>
    </source>
</evidence>
<dbReference type="SUPFAM" id="SSF51735">
    <property type="entry name" value="NAD(P)-binding Rossmann-fold domains"/>
    <property type="match status" value="1"/>
</dbReference>
<protein>
    <recommendedName>
        <fullName evidence="5">Xanthine dehydrogenase accessory factor</fullName>
    </recommendedName>
</protein>
<proteinExistence type="predicted"/>
<dbReference type="EMBL" id="CP048914">
    <property type="protein sequence ID" value="QMS84408.1"/>
    <property type="molecule type" value="Genomic_DNA"/>
</dbReference>
<keyword evidence="4" id="KW-1185">Reference proteome</keyword>
<dbReference type="InterPro" id="IPR027051">
    <property type="entry name" value="XdhC_Rossmann_dom"/>
</dbReference>
<organism evidence="3 4">
    <name type="scientific">Candidatus Xianfuyuplasma coldseepsis</name>
    <dbReference type="NCBI Taxonomy" id="2782163"/>
    <lineage>
        <taxon>Bacteria</taxon>
        <taxon>Bacillati</taxon>
        <taxon>Mycoplasmatota</taxon>
        <taxon>Mollicutes</taxon>
        <taxon>Candidatus Izemoplasmatales</taxon>
        <taxon>Candidatus Izemoplasmataceae</taxon>
        <taxon>Candidatus Xianfuyuplasma</taxon>
    </lineage>
</organism>
<reference evidence="3 4" key="1">
    <citation type="submission" date="2020-02" db="EMBL/GenBank/DDBJ databases">
        <authorList>
            <person name="Zheng R.K."/>
            <person name="Sun C.M."/>
        </authorList>
    </citation>
    <scope>NUCLEOTIDE SEQUENCE [LARGE SCALE GENOMIC DNA]</scope>
    <source>
        <strain evidence="4">zrk13</strain>
    </source>
</reference>
<dbReference type="Pfam" id="PF02625">
    <property type="entry name" value="XdhC_CoxI"/>
    <property type="match status" value="1"/>
</dbReference>
<dbReference type="KEGG" id="xcl:G4Z02_01170"/>
<dbReference type="PANTHER" id="PTHR30388">
    <property type="entry name" value="ALDEHYDE OXIDOREDUCTASE MOLYBDENUM COFACTOR ASSEMBLY PROTEIN"/>
    <property type="match status" value="1"/>
</dbReference>
<dbReference type="Proteomes" id="UP000514720">
    <property type="component" value="Chromosome"/>
</dbReference>
<dbReference type="Gene3D" id="3.40.50.720">
    <property type="entry name" value="NAD(P)-binding Rossmann-like Domain"/>
    <property type="match status" value="1"/>
</dbReference>
<evidence type="ECO:0000313" key="3">
    <source>
        <dbReference type="EMBL" id="QMS84408.1"/>
    </source>
</evidence>
<dbReference type="AlphaFoldDB" id="A0A7L7KRI5"/>
<evidence type="ECO:0000259" key="2">
    <source>
        <dbReference type="Pfam" id="PF13478"/>
    </source>
</evidence>
<dbReference type="Pfam" id="PF13478">
    <property type="entry name" value="XdhC_C"/>
    <property type="match status" value="1"/>
</dbReference>
<dbReference type="InterPro" id="IPR036291">
    <property type="entry name" value="NAD(P)-bd_dom_sf"/>
</dbReference>
<name>A0A7L7KRI5_9MOLU</name>
<dbReference type="InterPro" id="IPR052698">
    <property type="entry name" value="MoCofactor_Util/Proc"/>
</dbReference>
<gene>
    <name evidence="3" type="ORF">G4Z02_01170</name>
</gene>
<dbReference type="PANTHER" id="PTHR30388:SF6">
    <property type="entry name" value="XANTHINE DEHYDROGENASE SUBUNIT A-RELATED"/>
    <property type="match status" value="1"/>
</dbReference>
<dbReference type="RefSeq" id="WP_258878021.1">
    <property type="nucleotide sequence ID" value="NZ_CP048914.1"/>
</dbReference>
<feature type="domain" description="XdhC- CoxI" evidence="1">
    <location>
        <begin position="13"/>
        <end position="76"/>
    </location>
</feature>
<dbReference type="InterPro" id="IPR003777">
    <property type="entry name" value="XdhC_CoxI"/>
</dbReference>
<accession>A0A7L7KRI5</accession>